<accession>A0A1G5DSJ5</accession>
<dbReference type="Proteomes" id="UP000183104">
    <property type="component" value="Unassembled WGS sequence"/>
</dbReference>
<evidence type="ECO:0000256" key="1">
    <source>
        <dbReference type="SAM" id="MobiDB-lite"/>
    </source>
</evidence>
<reference evidence="3" key="1">
    <citation type="submission" date="2016-10" db="EMBL/GenBank/DDBJ databases">
        <authorList>
            <person name="Varghese N."/>
        </authorList>
    </citation>
    <scope>NUCLEOTIDE SEQUENCE [LARGE SCALE GENOMIC DNA]</scope>
    <source>
        <strain evidence="3">HL 19</strain>
    </source>
</reference>
<feature type="region of interest" description="Disordered" evidence="1">
    <location>
        <begin position="26"/>
        <end position="56"/>
    </location>
</feature>
<protein>
    <submittedName>
        <fullName evidence="2">Uncharacterized protein</fullName>
    </submittedName>
</protein>
<keyword evidence="3" id="KW-1185">Reference proteome</keyword>
<feature type="compositionally biased region" description="Basic and acidic residues" evidence="1">
    <location>
        <begin position="26"/>
        <end position="36"/>
    </location>
</feature>
<name>A0A1G5DSJ5_9GAMM</name>
<dbReference type="EMBL" id="FMUN01000003">
    <property type="protein sequence ID" value="SCY17742.1"/>
    <property type="molecule type" value="Genomic_DNA"/>
</dbReference>
<organism evidence="2 3">
    <name type="scientific">Thiohalorhabdus denitrificans</name>
    <dbReference type="NCBI Taxonomy" id="381306"/>
    <lineage>
        <taxon>Bacteria</taxon>
        <taxon>Pseudomonadati</taxon>
        <taxon>Pseudomonadota</taxon>
        <taxon>Gammaproteobacteria</taxon>
        <taxon>Thiohalorhabdales</taxon>
        <taxon>Thiohalorhabdaceae</taxon>
        <taxon>Thiohalorhabdus</taxon>
    </lineage>
</organism>
<evidence type="ECO:0000313" key="2">
    <source>
        <dbReference type="EMBL" id="SCY17742.1"/>
    </source>
</evidence>
<sequence length="129" mass="14375">MSTVNKDDVAGTSGPLGDKVMKYLFDKESGMRRETENESTGGSATTQGGGRGRGRRVQRCTFTLPNSDEALIADIQQLADRMGLRTPTRSEVVRAALKNLGWSNERKFREAFESLERVKTGRPPRERQN</sequence>
<proteinExistence type="predicted"/>
<dbReference type="AlphaFoldDB" id="A0A1G5DSJ5"/>
<evidence type="ECO:0000313" key="3">
    <source>
        <dbReference type="Proteomes" id="UP000183104"/>
    </source>
</evidence>
<gene>
    <name evidence="2" type="ORF">SAMN05661077_1450</name>
</gene>